<protein>
    <submittedName>
        <fullName evidence="2">Uncharacterized protein</fullName>
    </submittedName>
</protein>
<gene>
    <name evidence="2" type="ORF">QR680_008666</name>
</gene>
<feature type="chain" id="PRO_5041216308" evidence="1">
    <location>
        <begin position="20"/>
        <end position="126"/>
    </location>
</feature>
<sequence>MILSILSCLFLILLRPSRGQDYCKLAKEYTMTSIAESYDEEYRTALYEDDQMLEKLRALMVIREAACPSEYSFVARFFPFGRPNVPANLHCRVKGGCNDADLEELRRKKSKDFEPPPTTSKLFYIW</sequence>
<keyword evidence="3" id="KW-1185">Reference proteome</keyword>
<evidence type="ECO:0000313" key="2">
    <source>
        <dbReference type="EMBL" id="KAK0424417.1"/>
    </source>
</evidence>
<proteinExistence type="predicted"/>
<evidence type="ECO:0000313" key="3">
    <source>
        <dbReference type="Proteomes" id="UP001175271"/>
    </source>
</evidence>
<evidence type="ECO:0000256" key="1">
    <source>
        <dbReference type="SAM" id="SignalP"/>
    </source>
</evidence>
<feature type="signal peptide" evidence="1">
    <location>
        <begin position="1"/>
        <end position="19"/>
    </location>
</feature>
<name>A0AA39IHE9_9BILA</name>
<dbReference type="EMBL" id="JAUCMV010000001">
    <property type="protein sequence ID" value="KAK0424417.1"/>
    <property type="molecule type" value="Genomic_DNA"/>
</dbReference>
<keyword evidence="1" id="KW-0732">Signal</keyword>
<organism evidence="2 3">
    <name type="scientific">Steinernema hermaphroditum</name>
    <dbReference type="NCBI Taxonomy" id="289476"/>
    <lineage>
        <taxon>Eukaryota</taxon>
        <taxon>Metazoa</taxon>
        <taxon>Ecdysozoa</taxon>
        <taxon>Nematoda</taxon>
        <taxon>Chromadorea</taxon>
        <taxon>Rhabditida</taxon>
        <taxon>Tylenchina</taxon>
        <taxon>Panagrolaimomorpha</taxon>
        <taxon>Strongyloidoidea</taxon>
        <taxon>Steinernematidae</taxon>
        <taxon>Steinernema</taxon>
    </lineage>
</organism>
<accession>A0AA39IHE9</accession>
<dbReference type="AlphaFoldDB" id="A0AA39IHE9"/>
<dbReference type="Proteomes" id="UP001175271">
    <property type="component" value="Unassembled WGS sequence"/>
</dbReference>
<reference evidence="2" key="1">
    <citation type="submission" date="2023-06" db="EMBL/GenBank/DDBJ databases">
        <title>Genomic analysis of the entomopathogenic nematode Steinernema hermaphroditum.</title>
        <authorList>
            <person name="Schwarz E.M."/>
            <person name="Heppert J.K."/>
            <person name="Baniya A."/>
            <person name="Schwartz H.T."/>
            <person name="Tan C.-H."/>
            <person name="Antoshechkin I."/>
            <person name="Sternberg P.W."/>
            <person name="Goodrich-Blair H."/>
            <person name="Dillman A.R."/>
        </authorList>
    </citation>
    <scope>NUCLEOTIDE SEQUENCE</scope>
    <source>
        <strain evidence="2">PS9179</strain>
        <tissue evidence="2">Whole animal</tissue>
    </source>
</reference>
<comment type="caution">
    <text evidence="2">The sequence shown here is derived from an EMBL/GenBank/DDBJ whole genome shotgun (WGS) entry which is preliminary data.</text>
</comment>